<accession>A0A182Y531</accession>
<feature type="domain" description="UBC core" evidence="6">
    <location>
        <begin position="1"/>
        <end position="132"/>
    </location>
</feature>
<dbReference type="SUPFAM" id="SSF54495">
    <property type="entry name" value="UBC-like"/>
    <property type="match status" value="1"/>
</dbReference>
<dbReference type="Proteomes" id="UP000076408">
    <property type="component" value="Unassembled WGS sequence"/>
</dbReference>
<reference evidence="7" key="2">
    <citation type="submission" date="2020-05" db="UniProtKB">
        <authorList>
            <consortium name="EnsemblMetazoa"/>
        </authorList>
    </citation>
    <scope>IDENTIFICATION</scope>
    <source>
        <strain evidence="7">Indian</strain>
    </source>
</reference>
<evidence type="ECO:0000256" key="2">
    <source>
        <dbReference type="ARBA" id="ARBA00022786"/>
    </source>
</evidence>
<feature type="region of interest" description="Disordered" evidence="5">
    <location>
        <begin position="176"/>
        <end position="204"/>
    </location>
</feature>
<sequence>MHNVQPVQSAMTATIMGPPDSPYQGGVFFLTIHFPTDYPFKPPKVAFTTRIYHPNINSNGSICLDILRSQWSPALTISKDETLLRKPYTYKNDKCKSNSSSSSVQFTIHYPRNNTGSSSTSIINRNIRQYGCRKQTEKRKKPQSWDGIDRGSIIKIRSSRSIECLQYQKLQKQQQQQQQQKKQQEGKFSSTEQSTIIDSRSRKHPYDQLMQQLRRYFCVLDQTPDSSIRPYYYNHRNRTSSEEEQQKRKDDEEGSDTGGGNLNLTDQLHNTNNHGNNSNITMPHYYYPYASIRMPLARCTWQFIIIAPKHDGDERGSSSGLVGHKKLKGGRCYYCCFCGGGSNYDLCCHKRAPEQLLLLLFLDA</sequence>
<evidence type="ECO:0000256" key="4">
    <source>
        <dbReference type="RuleBase" id="RU362109"/>
    </source>
</evidence>
<feature type="compositionally biased region" description="Polar residues" evidence="5">
    <location>
        <begin position="186"/>
        <end position="198"/>
    </location>
</feature>
<keyword evidence="4" id="KW-0067">ATP-binding</keyword>
<proteinExistence type="inferred from homology"/>
<feature type="region of interest" description="Disordered" evidence="5">
    <location>
        <begin position="229"/>
        <end position="276"/>
    </location>
</feature>
<keyword evidence="8" id="KW-1185">Reference proteome</keyword>
<protein>
    <recommendedName>
        <fullName evidence="6">UBC core domain-containing protein</fullName>
    </recommendedName>
</protein>
<dbReference type="SMART" id="SM00212">
    <property type="entry name" value="UBCc"/>
    <property type="match status" value="1"/>
</dbReference>
<evidence type="ECO:0000256" key="3">
    <source>
        <dbReference type="PROSITE-ProRule" id="PRU10133"/>
    </source>
</evidence>
<dbReference type="VEuPathDB" id="VectorBase:ASTE006469"/>
<dbReference type="InterPro" id="IPR016135">
    <property type="entry name" value="UBQ-conjugating_enzyme/RWD"/>
</dbReference>
<dbReference type="VEuPathDB" id="VectorBase:ASTEI20_035343"/>
<dbReference type="EnsemblMetazoa" id="ASTEI03567-RA">
    <property type="protein sequence ID" value="ASTEI03567-PA"/>
    <property type="gene ID" value="ASTEI03567"/>
</dbReference>
<feature type="region of interest" description="Disordered" evidence="5">
    <location>
        <begin position="128"/>
        <end position="150"/>
    </location>
</feature>
<comment type="similarity">
    <text evidence="4">Belongs to the ubiquitin-conjugating enzyme family.</text>
</comment>
<keyword evidence="4" id="KW-0547">Nucleotide-binding</keyword>
<dbReference type="InterPro" id="IPR000608">
    <property type="entry name" value="UBC"/>
</dbReference>
<dbReference type="GO" id="GO:0005524">
    <property type="term" value="F:ATP binding"/>
    <property type="evidence" value="ECO:0007669"/>
    <property type="project" value="UniProtKB-UniRule"/>
</dbReference>
<evidence type="ECO:0000256" key="5">
    <source>
        <dbReference type="SAM" id="MobiDB-lite"/>
    </source>
</evidence>
<dbReference type="Pfam" id="PF00179">
    <property type="entry name" value="UQ_con"/>
    <property type="match status" value="1"/>
</dbReference>
<dbReference type="PANTHER" id="PTHR24068">
    <property type="entry name" value="UBIQUITIN-CONJUGATING ENZYME E2"/>
    <property type="match status" value="1"/>
</dbReference>
<evidence type="ECO:0000256" key="1">
    <source>
        <dbReference type="ARBA" id="ARBA00022679"/>
    </source>
</evidence>
<dbReference type="Gene3D" id="3.10.110.10">
    <property type="entry name" value="Ubiquitin Conjugating Enzyme"/>
    <property type="match status" value="1"/>
</dbReference>
<feature type="compositionally biased region" description="Basic and acidic residues" evidence="5">
    <location>
        <begin position="239"/>
        <end position="251"/>
    </location>
</feature>
<dbReference type="AlphaFoldDB" id="A0A182Y531"/>
<dbReference type="STRING" id="30069.A0A182Y531"/>
<dbReference type="PROSITE" id="PS00183">
    <property type="entry name" value="UBC_1"/>
    <property type="match status" value="1"/>
</dbReference>
<keyword evidence="1" id="KW-0808">Transferase</keyword>
<feature type="active site" description="Glycyl thioester intermediate" evidence="3">
    <location>
        <position position="63"/>
    </location>
</feature>
<keyword evidence="2 4" id="KW-0833">Ubl conjugation pathway</keyword>
<reference evidence="8" key="1">
    <citation type="journal article" date="2014" name="Genome Biol.">
        <title>Genome analysis of a major urban malaria vector mosquito, Anopheles stephensi.</title>
        <authorList>
            <person name="Jiang X."/>
            <person name="Peery A."/>
            <person name="Hall A.B."/>
            <person name="Sharma A."/>
            <person name="Chen X.G."/>
            <person name="Waterhouse R.M."/>
            <person name="Komissarov A."/>
            <person name="Riehle M.M."/>
            <person name="Shouche Y."/>
            <person name="Sharakhova M.V."/>
            <person name="Lawson D."/>
            <person name="Pakpour N."/>
            <person name="Arensburger P."/>
            <person name="Davidson V.L."/>
            <person name="Eiglmeier K."/>
            <person name="Emrich S."/>
            <person name="George P."/>
            <person name="Kennedy R.C."/>
            <person name="Mane S.P."/>
            <person name="Maslen G."/>
            <person name="Oringanje C."/>
            <person name="Qi Y."/>
            <person name="Settlage R."/>
            <person name="Tojo M."/>
            <person name="Tubio J.M."/>
            <person name="Unger M.F."/>
            <person name="Wang B."/>
            <person name="Vernick K.D."/>
            <person name="Ribeiro J.M."/>
            <person name="James A.A."/>
            <person name="Michel K."/>
            <person name="Riehle M.A."/>
            <person name="Luckhart S."/>
            <person name="Sharakhov I.V."/>
            <person name="Tu Z."/>
        </authorList>
    </citation>
    <scope>NUCLEOTIDE SEQUENCE [LARGE SCALE GENOMIC DNA]</scope>
    <source>
        <strain evidence="8">Indian</strain>
    </source>
</reference>
<evidence type="ECO:0000259" key="6">
    <source>
        <dbReference type="PROSITE" id="PS50127"/>
    </source>
</evidence>
<evidence type="ECO:0000313" key="8">
    <source>
        <dbReference type="Proteomes" id="UP000076408"/>
    </source>
</evidence>
<organism evidence="7 8">
    <name type="scientific">Anopheles stephensi</name>
    <name type="common">Indo-Pakistan malaria mosquito</name>
    <dbReference type="NCBI Taxonomy" id="30069"/>
    <lineage>
        <taxon>Eukaryota</taxon>
        <taxon>Metazoa</taxon>
        <taxon>Ecdysozoa</taxon>
        <taxon>Arthropoda</taxon>
        <taxon>Hexapoda</taxon>
        <taxon>Insecta</taxon>
        <taxon>Pterygota</taxon>
        <taxon>Neoptera</taxon>
        <taxon>Endopterygota</taxon>
        <taxon>Diptera</taxon>
        <taxon>Nematocera</taxon>
        <taxon>Culicoidea</taxon>
        <taxon>Culicidae</taxon>
        <taxon>Anophelinae</taxon>
        <taxon>Anopheles</taxon>
    </lineage>
</organism>
<name>A0A182Y531_ANOST</name>
<dbReference type="GO" id="GO:0016740">
    <property type="term" value="F:transferase activity"/>
    <property type="evidence" value="ECO:0007669"/>
    <property type="project" value="UniProtKB-KW"/>
</dbReference>
<evidence type="ECO:0000313" key="7">
    <source>
        <dbReference type="EnsemblMetazoa" id="ASTEI03567-PA"/>
    </source>
</evidence>
<dbReference type="VEuPathDB" id="VectorBase:ASTEI03567"/>
<dbReference type="InterPro" id="IPR023313">
    <property type="entry name" value="UBQ-conjugating_AS"/>
</dbReference>
<dbReference type="PROSITE" id="PS50127">
    <property type="entry name" value="UBC_2"/>
    <property type="match status" value="1"/>
</dbReference>